<dbReference type="GO" id="GO:0006508">
    <property type="term" value="P:proteolysis"/>
    <property type="evidence" value="ECO:0007669"/>
    <property type="project" value="InterPro"/>
</dbReference>
<dbReference type="AlphaFoldDB" id="A0A450TXA8"/>
<protein>
    <submittedName>
        <fullName evidence="2">Caspase domain-containing protein</fullName>
    </submittedName>
</protein>
<dbReference type="EMBL" id="CAADFE010000055">
    <property type="protein sequence ID" value="VFJ73902.1"/>
    <property type="molecule type" value="Genomic_DNA"/>
</dbReference>
<dbReference type="PANTHER" id="PTHR22576:SF37">
    <property type="entry name" value="MUCOSA-ASSOCIATED LYMPHOID TISSUE LYMPHOMA TRANSLOCATION PROTEIN 1"/>
    <property type="match status" value="1"/>
</dbReference>
<dbReference type="Pfam" id="PF00656">
    <property type="entry name" value="Peptidase_C14"/>
    <property type="match status" value="1"/>
</dbReference>
<dbReference type="PROSITE" id="PS50208">
    <property type="entry name" value="CASPASE_P20"/>
    <property type="match status" value="1"/>
</dbReference>
<evidence type="ECO:0000259" key="1">
    <source>
        <dbReference type="PROSITE" id="PS50208"/>
    </source>
</evidence>
<accession>A0A450TXA8</accession>
<reference evidence="2" key="1">
    <citation type="submission" date="2019-02" db="EMBL/GenBank/DDBJ databases">
        <authorList>
            <person name="Gruber-Vodicka R. H."/>
            <person name="Seah K. B. B."/>
        </authorList>
    </citation>
    <scope>NUCLEOTIDE SEQUENCE</scope>
    <source>
        <strain evidence="2">BECK_BZ131</strain>
    </source>
</reference>
<evidence type="ECO:0000313" key="2">
    <source>
        <dbReference type="EMBL" id="VFJ73902.1"/>
    </source>
</evidence>
<organism evidence="2">
    <name type="scientific">Candidatus Kentrum sp. FW</name>
    <dbReference type="NCBI Taxonomy" id="2126338"/>
    <lineage>
        <taxon>Bacteria</taxon>
        <taxon>Pseudomonadati</taxon>
        <taxon>Pseudomonadota</taxon>
        <taxon>Gammaproteobacteria</taxon>
        <taxon>Candidatus Kentrum</taxon>
    </lineage>
</organism>
<gene>
    <name evidence="2" type="ORF">BECKFW1821C_GA0114237_105528</name>
</gene>
<sequence length="262" mass="28352">MKFDDNRPLPILLGIFLLLWAGSPWAGVVKDGSPGDGPGAAPIYFYASQSGKKTLDKGSDGGNPFASALIELLDRPDLGFGEFSTGLMDLTAQKSKGFQQPDVSAASIRDVLRLCTLQLAPKPAAQRRVALVLVFSDYSGANLPPLPGARGDMKRIADALQRAGFDEVRKLIDPNHGKLESAMREFTELSKQSDMAVLYATGHGIEVEGNIYLIPGHHPFLKKNTMLEKRTVPLTRLGNALRASHANVIFYGGCRETPFSDD</sequence>
<proteinExistence type="predicted"/>
<dbReference type="GO" id="GO:0004197">
    <property type="term" value="F:cysteine-type endopeptidase activity"/>
    <property type="evidence" value="ECO:0007669"/>
    <property type="project" value="InterPro"/>
</dbReference>
<dbReference type="InterPro" id="IPR001309">
    <property type="entry name" value="Pept_C14_p20"/>
</dbReference>
<dbReference type="PANTHER" id="PTHR22576">
    <property type="entry name" value="MUCOSA ASSOCIATED LYMPHOID TISSUE LYMPHOMA TRANSLOCATION PROTEIN 1/PARACASPASE"/>
    <property type="match status" value="1"/>
</dbReference>
<dbReference type="SUPFAM" id="SSF52129">
    <property type="entry name" value="Caspase-like"/>
    <property type="match status" value="1"/>
</dbReference>
<feature type="domain" description="Caspase family p20" evidence="1">
    <location>
        <begin position="126"/>
        <end position="206"/>
    </location>
</feature>
<dbReference type="Gene3D" id="3.40.50.1460">
    <property type="match status" value="1"/>
</dbReference>
<name>A0A450TXA8_9GAMM</name>
<dbReference type="InterPro" id="IPR029030">
    <property type="entry name" value="Caspase-like_dom_sf"/>
</dbReference>
<dbReference type="InterPro" id="IPR011600">
    <property type="entry name" value="Pept_C14_caspase"/>
</dbReference>
<dbReference type="InterPro" id="IPR052039">
    <property type="entry name" value="Caspase-related_regulators"/>
</dbReference>